<dbReference type="AlphaFoldDB" id="A0A9W9TPT5"/>
<evidence type="ECO:0000313" key="1">
    <source>
        <dbReference type="EMBL" id="KAJ5234501.1"/>
    </source>
</evidence>
<dbReference type="InterPro" id="IPR036291">
    <property type="entry name" value="NAD(P)-bd_dom_sf"/>
</dbReference>
<dbReference type="Proteomes" id="UP001147733">
    <property type="component" value="Unassembled WGS sequence"/>
</dbReference>
<reference evidence="1" key="2">
    <citation type="journal article" date="2023" name="IMA Fungus">
        <title>Comparative genomic study of the Penicillium genus elucidates a diverse pangenome and 15 lateral gene transfer events.</title>
        <authorList>
            <person name="Petersen C."/>
            <person name="Sorensen T."/>
            <person name="Nielsen M.R."/>
            <person name="Sondergaard T.E."/>
            <person name="Sorensen J.L."/>
            <person name="Fitzpatrick D.A."/>
            <person name="Frisvad J.C."/>
            <person name="Nielsen K.L."/>
        </authorList>
    </citation>
    <scope>NUCLEOTIDE SEQUENCE</scope>
    <source>
        <strain evidence="1">IBT 23319</strain>
    </source>
</reference>
<evidence type="ECO:0000313" key="2">
    <source>
        <dbReference type="Proteomes" id="UP001147733"/>
    </source>
</evidence>
<dbReference type="GeneID" id="81381756"/>
<dbReference type="SUPFAM" id="SSF51735">
    <property type="entry name" value="NAD(P)-binding Rossmann-fold domains"/>
    <property type="match status" value="1"/>
</dbReference>
<dbReference type="Gene3D" id="3.40.50.720">
    <property type="entry name" value="NAD(P)-binding Rossmann-like Domain"/>
    <property type="match status" value="1"/>
</dbReference>
<reference evidence="1" key="1">
    <citation type="submission" date="2022-11" db="EMBL/GenBank/DDBJ databases">
        <authorList>
            <person name="Petersen C."/>
        </authorList>
    </citation>
    <scope>NUCLEOTIDE SEQUENCE</scope>
    <source>
        <strain evidence="1">IBT 23319</strain>
    </source>
</reference>
<protein>
    <submittedName>
        <fullName evidence="1">Uncharacterized protein</fullName>
    </submittedName>
</protein>
<proteinExistence type="predicted"/>
<dbReference type="RefSeq" id="XP_056502001.1">
    <property type="nucleotide sequence ID" value="XM_056642589.1"/>
</dbReference>
<accession>A0A9W9TPT5</accession>
<organism evidence="1 2">
    <name type="scientific">Penicillium citrinum</name>
    <dbReference type="NCBI Taxonomy" id="5077"/>
    <lineage>
        <taxon>Eukaryota</taxon>
        <taxon>Fungi</taxon>
        <taxon>Dikarya</taxon>
        <taxon>Ascomycota</taxon>
        <taxon>Pezizomycotina</taxon>
        <taxon>Eurotiomycetes</taxon>
        <taxon>Eurotiomycetidae</taxon>
        <taxon>Eurotiales</taxon>
        <taxon>Aspergillaceae</taxon>
        <taxon>Penicillium</taxon>
    </lineage>
</organism>
<sequence length="136" mass="15047">MREVWNRLWDINTIGTHILTYTFAPLLLQSADPRLLFVTSGTSTLAESDNLALRFNQPPKKGWPKSSLMIPAYRAMKAWCIAPGFLAMGIGGNLEMNKQMGAIDPAVGADLVRDVVEGGEDQHVGRVIRRDGVQPW</sequence>
<gene>
    <name evidence="1" type="ORF">N7469_003669</name>
</gene>
<keyword evidence="2" id="KW-1185">Reference proteome</keyword>
<comment type="caution">
    <text evidence="1">The sequence shown here is derived from an EMBL/GenBank/DDBJ whole genome shotgun (WGS) entry which is preliminary data.</text>
</comment>
<dbReference type="OrthoDB" id="1933717at2759"/>
<dbReference type="EMBL" id="JAPQKT010000003">
    <property type="protein sequence ID" value="KAJ5234501.1"/>
    <property type="molecule type" value="Genomic_DNA"/>
</dbReference>
<name>A0A9W9TPT5_PENCI</name>